<sequence>MMTMNMQNAGSGSTESHVDRAMRGPTPDNPSLSLKKRLKRAAFFDQRDRQVAAGEAEPVDADAGLPDRMVDEAAMMHRSNRLHSQGHASA</sequence>
<organism evidence="2 3">
    <name type="scientific">Sphingomonas cremea</name>
    <dbReference type="NCBI Taxonomy" id="2904799"/>
    <lineage>
        <taxon>Bacteria</taxon>
        <taxon>Pseudomonadati</taxon>
        <taxon>Pseudomonadota</taxon>
        <taxon>Alphaproteobacteria</taxon>
        <taxon>Sphingomonadales</taxon>
        <taxon>Sphingomonadaceae</taxon>
        <taxon>Sphingomonas</taxon>
    </lineage>
</organism>
<proteinExistence type="predicted"/>
<accession>A0A9X1QL89</accession>
<name>A0A9X1QL89_9SPHN</name>
<evidence type="ECO:0000256" key="1">
    <source>
        <dbReference type="SAM" id="MobiDB-lite"/>
    </source>
</evidence>
<dbReference type="AlphaFoldDB" id="A0A9X1QL89"/>
<reference evidence="2" key="1">
    <citation type="submission" date="2022-01" db="EMBL/GenBank/DDBJ databases">
        <authorList>
            <person name="Jo J.-H."/>
            <person name="Im W.-T."/>
        </authorList>
    </citation>
    <scope>NUCLEOTIDE SEQUENCE</scope>
    <source>
        <strain evidence="2">G124</strain>
    </source>
</reference>
<feature type="compositionally biased region" description="Polar residues" evidence="1">
    <location>
        <begin position="1"/>
        <end position="15"/>
    </location>
</feature>
<dbReference type="RefSeq" id="WP_235067046.1">
    <property type="nucleotide sequence ID" value="NZ_JAKFGM010000001.1"/>
</dbReference>
<comment type="caution">
    <text evidence="2">The sequence shown here is derived from an EMBL/GenBank/DDBJ whole genome shotgun (WGS) entry which is preliminary data.</text>
</comment>
<dbReference type="Proteomes" id="UP001139410">
    <property type="component" value="Unassembled WGS sequence"/>
</dbReference>
<gene>
    <name evidence="2" type="ORF">LVY65_05855</name>
</gene>
<protein>
    <submittedName>
        <fullName evidence="2">Uncharacterized protein</fullName>
    </submittedName>
</protein>
<keyword evidence="3" id="KW-1185">Reference proteome</keyword>
<feature type="region of interest" description="Disordered" evidence="1">
    <location>
        <begin position="1"/>
        <end position="34"/>
    </location>
</feature>
<dbReference type="EMBL" id="JAKFGM010000001">
    <property type="protein sequence ID" value="MCF2514589.1"/>
    <property type="molecule type" value="Genomic_DNA"/>
</dbReference>
<evidence type="ECO:0000313" key="3">
    <source>
        <dbReference type="Proteomes" id="UP001139410"/>
    </source>
</evidence>
<evidence type="ECO:0000313" key="2">
    <source>
        <dbReference type="EMBL" id="MCF2514589.1"/>
    </source>
</evidence>